<dbReference type="Pfam" id="PF07690">
    <property type="entry name" value="MFS_1"/>
    <property type="match status" value="1"/>
</dbReference>
<feature type="transmembrane region" description="Helical" evidence="6">
    <location>
        <begin position="349"/>
        <end position="368"/>
    </location>
</feature>
<feature type="transmembrane region" description="Helical" evidence="6">
    <location>
        <begin position="380"/>
        <end position="403"/>
    </location>
</feature>
<keyword evidence="9" id="KW-1185">Reference proteome</keyword>
<organism evidence="8 9">
    <name type="scientific">Vanrija pseudolonga</name>
    <dbReference type="NCBI Taxonomy" id="143232"/>
    <lineage>
        <taxon>Eukaryota</taxon>
        <taxon>Fungi</taxon>
        <taxon>Dikarya</taxon>
        <taxon>Basidiomycota</taxon>
        <taxon>Agaricomycotina</taxon>
        <taxon>Tremellomycetes</taxon>
        <taxon>Trichosporonales</taxon>
        <taxon>Trichosporonaceae</taxon>
        <taxon>Vanrija</taxon>
    </lineage>
</organism>
<keyword evidence="3 6" id="KW-0812">Transmembrane</keyword>
<comment type="subcellular location">
    <subcellularLocation>
        <location evidence="1">Membrane</location>
        <topology evidence="1">Multi-pass membrane protein</topology>
    </subcellularLocation>
</comment>
<dbReference type="EMBL" id="CP086717">
    <property type="protein sequence ID" value="WOO82711.1"/>
    <property type="molecule type" value="Genomic_DNA"/>
</dbReference>
<sequence length="503" mass="55111">MSEKEHYYADEKAEIKADVQTTSAVGSVAGDDPVLLSYTHKEERGLIRKMDFALLSFSMGIYITAFIDRGSLGNARLMGITKDVLHGNDKNFSFALSCFFIFYIVFSIPGTLFSKIVPPSTSLGLGCFMWSAGAAGIAATHNPAGVYVCRMLIGLGEATFGLGVALLFSFWYTKEELQKRFGVLISGAGLAGAFGGLIAFGVNSIKHSKIAQWRILFMIEGFPGIVLSVMLFFMLPTYPDAKSRYFTERQREIAIARMAKDSIHEGDNGLDMRGLRRAVLDWKSWVMCVIFACYCANTASVNGFFPTLIRSLGYQGARAQLFTVPPYAVGLVVTFIVTVTSDRIQRRGYLIAPTFMLGCLGWALMLGLDAASKSRSILHARYFGCICLVSAAYATVPMIVGWVTANTPSHSQRAMGLGMLNTVGQCAAVGMSYAFPIKDTPHYRLGLGLNVGFTILGAILALAMTAYFKYENARRDRLEGEVDQSKLNVQEDFDLARGFRYAL</sequence>
<feature type="transmembrane region" description="Helical" evidence="6">
    <location>
        <begin position="120"/>
        <end position="139"/>
    </location>
</feature>
<feature type="transmembrane region" description="Helical" evidence="6">
    <location>
        <begin position="285"/>
        <end position="305"/>
    </location>
</feature>
<dbReference type="InterPro" id="IPR020846">
    <property type="entry name" value="MFS_dom"/>
</dbReference>
<evidence type="ECO:0000256" key="5">
    <source>
        <dbReference type="ARBA" id="ARBA00023136"/>
    </source>
</evidence>
<evidence type="ECO:0000259" key="7">
    <source>
        <dbReference type="PROSITE" id="PS50850"/>
    </source>
</evidence>
<dbReference type="SUPFAM" id="SSF103473">
    <property type="entry name" value="MFS general substrate transporter"/>
    <property type="match status" value="1"/>
</dbReference>
<name>A0AAF0YDW4_9TREE</name>
<protein>
    <submittedName>
        <fullName evidence="8">MFS transporter prlL</fullName>
    </submittedName>
</protein>
<accession>A0AAF0YDW4</accession>
<feature type="domain" description="Major facilitator superfamily (MFS) profile" evidence="7">
    <location>
        <begin position="54"/>
        <end position="475"/>
    </location>
</feature>
<evidence type="ECO:0000256" key="4">
    <source>
        <dbReference type="ARBA" id="ARBA00022989"/>
    </source>
</evidence>
<evidence type="ECO:0000313" key="8">
    <source>
        <dbReference type="EMBL" id="WOO82711.1"/>
    </source>
</evidence>
<feature type="transmembrane region" description="Helical" evidence="6">
    <location>
        <begin position="215"/>
        <end position="235"/>
    </location>
</feature>
<dbReference type="PANTHER" id="PTHR43791">
    <property type="entry name" value="PERMEASE-RELATED"/>
    <property type="match status" value="1"/>
</dbReference>
<dbReference type="AlphaFoldDB" id="A0AAF0YDW4"/>
<dbReference type="GO" id="GO:0016020">
    <property type="term" value="C:membrane"/>
    <property type="evidence" value="ECO:0007669"/>
    <property type="project" value="UniProtKB-SubCell"/>
</dbReference>
<keyword evidence="2" id="KW-0813">Transport</keyword>
<keyword evidence="5 6" id="KW-0472">Membrane</keyword>
<dbReference type="GeneID" id="87809421"/>
<dbReference type="GO" id="GO:0022857">
    <property type="term" value="F:transmembrane transporter activity"/>
    <property type="evidence" value="ECO:0007669"/>
    <property type="project" value="InterPro"/>
</dbReference>
<feature type="transmembrane region" description="Helical" evidence="6">
    <location>
        <begin position="52"/>
        <end position="72"/>
    </location>
</feature>
<dbReference type="FunFam" id="1.20.1250.20:FF:000013">
    <property type="entry name" value="MFS general substrate transporter"/>
    <property type="match status" value="1"/>
</dbReference>
<dbReference type="PROSITE" id="PS50850">
    <property type="entry name" value="MFS"/>
    <property type="match status" value="1"/>
</dbReference>
<proteinExistence type="predicted"/>
<feature type="transmembrane region" description="Helical" evidence="6">
    <location>
        <begin position="151"/>
        <end position="171"/>
    </location>
</feature>
<evidence type="ECO:0000256" key="3">
    <source>
        <dbReference type="ARBA" id="ARBA00022692"/>
    </source>
</evidence>
<evidence type="ECO:0000256" key="2">
    <source>
        <dbReference type="ARBA" id="ARBA00022448"/>
    </source>
</evidence>
<dbReference type="InterPro" id="IPR011701">
    <property type="entry name" value="MFS"/>
</dbReference>
<feature type="transmembrane region" description="Helical" evidence="6">
    <location>
        <begin position="415"/>
        <end position="435"/>
    </location>
</feature>
<dbReference type="RefSeq" id="XP_062628743.1">
    <property type="nucleotide sequence ID" value="XM_062772759.1"/>
</dbReference>
<gene>
    <name evidence="8" type="primary">prlL_4</name>
    <name evidence="8" type="ORF">LOC62_04G006195</name>
</gene>
<evidence type="ECO:0000256" key="6">
    <source>
        <dbReference type="SAM" id="Phobius"/>
    </source>
</evidence>
<dbReference type="PANTHER" id="PTHR43791:SF36">
    <property type="entry name" value="TRANSPORTER, PUTATIVE (AFU_ORTHOLOGUE AFUA_6G08340)-RELATED"/>
    <property type="match status" value="1"/>
</dbReference>
<dbReference type="InterPro" id="IPR036259">
    <property type="entry name" value="MFS_trans_sf"/>
</dbReference>
<feature type="transmembrane region" description="Helical" evidence="6">
    <location>
        <begin position="92"/>
        <end position="113"/>
    </location>
</feature>
<reference evidence="8" key="1">
    <citation type="submission" date="2023-10" db="EMBL/GenBank/DDBJ databases">
        <authorList>
            <person name="Noh H."/>
        </authorList>
    </citation>
    <scope>NUCLEOTIDE SEQUENCE</scope>
    <source>
        <strain evidence="8">DUCC4014</strain>
    </source>
</reference>
<keyword evidence="4 6" id="KW-1133">Transmembrane helix</keyword>
<evidence type="ECO:0000256" key="1">
    <source>
        <dbReference type="ARBA" id="ARBA00004141"/>
    </source>
</evidence>
<dbReference type="Proteomes" id="UP000827549">
    <property type="component" value="Chromosome 4"/>
</dbReference>
<dbReference type="Gene3D" id="1.20.1250.20">
    <property type="entry name" value="MFS general substrate transporter like domains"/>
    <property type="match status" value="1"/>
</dbReference>
<feature type="transmembrane region" description="Helical" evidence="6">
    <location>
        <begin position="317"/>
        <end position="337"/>
    </location>
</feature>
<evidence type="ECO:0000313" key="9">
    <source>
        <dbReference type="Proteomes" id="UP000827549"/>
    </source>
</evidence>
<feature type="transmembrane region" description="Helical" evidence="6">
    <location>
        <begin position="447"/>
        <end position="468"/>
    </location>
</feature>
<feature type="transmembrane region" description="Helical" evidence="6">
    <location>
        <begin position="183"/>
        <end position="203"/>
    </location>
</feature>